<evidence type="ECO:0000256" key="1">
    <source>
        <dbReference type="ARBA" id="ARBA00008812"/>
    </source>
</evidence>
<dbReference type="PANTHER" id="PTHR34406:SF1">
    <property type="entry name" value="PROTEIN YCEI"/>
    <property type="match status" value="1"/>
</dbReference>
<dbReference type="InterPro" id="IPR007372">
    <property type="entry name" value="Lipid/polyisoprenoid-bd_YceI"/>
</dbReference>
<reference evidence="4 5" key="1">
    <citation type="submission" date="2019-01" db="EMBL/GenBank/DDBJ databases">
        <title>Novel species of Nocardioides.</title>
        <authorList>
            <person name="Liu Q."/>
            <person name="Xin Y.-H."/>
        </authorList>
    </citation>
    <scope>NUCLEOTIDE SEQUENCE [LARGE SCALE GENOMIC DNA]</scope>
    <source>
        <strain evidence="4 5">CGMCC 4.6882</strain>
    </source>
</reference>
<feature type="region of interest" description="Disordered" evidence="2">
    <location>
        <begin position="1"/>
        <end position="25"/>
    </location>
</feature>
<dbReference type="Proteomes" id="UP000294071">
    <property type="component" value="Unassembled WGS sequence"/>
</dbReference>
<dbReference type="SMART" id="SM00867">
    <property type="entry name" value="YceI"/>
    <property type="match status" value="1"/>
</dbReference>
<feature type="compositionally biased region" description="Low complexity" evidence="2">
    <location>
        <begin position="11"/>
        <end position="25"/>
    </location>
</feature>
<organism evidence="4 5">
    <name type="scientific">Nocardioides oleivorans</name>
    <dbReference type="NCBI Taxonomy" id="273676"/>
    <lineage>
        <taxon>Bacteria</taxon>
        <taxon>Bacillati</taxon>
        <taxon>Actinomycetota</taxon>
        <taxon>Actinomycetes</taxon>
        <taxon>Propionibacteriales</taxon>
        <taxon>Nocardioidaceae</taxon>
        <taxon>Nocardioides</taxon>
    </lineage>
</organism>
<feature type="compositionally biased region" description="Basic residues" evidence="2">
    <location>
        <begin position="1"/>
        <end position="10"/>
    </location>
</feature>
<dbReference type="RefSeq" id="WP_129401745.1">
    <property type="nucleotide sequence ID" value="NZ_SDWT01000002.1"/>
</dbReference>
<keyword evidence="5" id="KW-1185">Reference proteome</keyword>
<name>A0A4Q2RSQ6_9ACTN</name>
<protein>
    <submittedName>
        <fullName evidence="4">Polyisoprenoid-binding protein</fullName>
    </submittedName>
</protein>
<gene>
    <name evidence="4" type="ORF">EUA93_18475</name>
</gene>
<sequence length="211" mass="22515">MSFFRRKPKHVATPETAAETAAETPAAPVAVLDRDALTGDYTIDASHSRLGFSARHAMVTTVRGQFADFDGTAHVDAENPAASTVTIDIRPASISTGTADRDGHLVSGDFFDVENHPAITFVSTSVERDGTEWNVTGDLTIKGVTHSVVIPFEETGTAVDPFGNTRVGFEGATTINRKDWDLSWNAALETGGVLVSEKIKLELDISAIKNA</sequence>
<evidence type="ECO:0000313" key="4">
    <source>
        <dbReference type="EMBL" id="RYB92081.1"/>
    </source>
</evidence>
<dbReference type="PANTHER" id="PTHR34406">
    <property type="entry name" value="PROTEIN YCEI"/>
    <property type="match status" value="1"/>
</dbReference>
<proteinExistence type="inferred from homology"/>
<dbReference type="AlphaFoldDB" id="A0A4Q2RSQ6"/>
<accession>A0A4Q2RSQ6</accession>
<comment type="similarity">
    <text evidence="1">Belongs to the UPF0312 family.</text>
</comment>
<evidence type="ECO:0000256" key="2">
    <source>
        <dbReference type="SAM" id="MobiDB-lite"/>
    </source>
</evidence>
<dbReference type="Pfam" id="PF04264">
    <property type="entry name" value="YceI"/>
    <property type="match status" value="1"/>
</dbReference>
<dbReference type="EMBL" id="SDWT01000002">
    <property type="protein sequence ID" value="RYB92081.1"/>
    <property type="molecule type" value="Genomic_DNA"/>
</dbReference>
<dbReference type="OrthoDB" id="9811006at2"/>
<dbReference type="InterPro" id="IPR036761">
    <property type="entry name" value="TTHA0802/YceI-like_sf"/>
</dbReference>
<comment type="caution">
    <text evidence="4">The sequence shown here is derived from an EMBL/GenBank/DDBJ whole genome shotgun (WGS) entry which is preliminary data.</text>
</comment>
<evidence type="ECO:0000313" key="5">
    <source>
        <dbReference type="Proteomes" id="UP000294071"/>
    </source>
</evidence>
<dbReference type="SUPFAM" id="SSF101874">
    <property type="entry name" value="YceI-like"/>
    <property type="match status" value="1"/>
</dbReference>
<evidence type="ECO:0000259" key="3">
    <source>
        <dbReference type="SMART" id="SM00867"/>
    </source>
</evidence>
<feature type="domain" description="Lipid/polyisoprenoid-binding YceI-like" evidence="3">
    <location>
        <begin position="40"/>
        <end position="208"/>
    </location>
</feature>
<dbReference type="Gene3D" id="2.40.128.110">
    <property type="entry name" value="Lipid/polyisoprenoid-binding, YceI-like"/>
    <property type="match status" value="1"/>
</dbReference>